<dbReference type="InterPro" id="IPR050706">
    <property type="entry name" value="Cyclic-di-GMP_PDE-like"/>
</dbReference>
<dbReference type="Pfam" id="PF00563">
    <property type="entry name" value="EAL"/>
    <property type="match status" value="1"/>
</dbReference>
<feature type="domain" description="EAL" evidence="2">
    <location>
        <begin position="540"/>
        <end position="795"/>
    </location>
</feature>
<dbReference type="CDD" id="cd01948">
    <property type="entry name" value="EAL"/>
    <property type="match status" value="1"/>
</dbReference>
<dbReference type="PANTHER" id="PTHR33121">
    <property type="entry name" value="CYCLIC DI-GMP PHOSPHODIESTERASE PDEF"/>
    <property type="match status" value="1"/>
</dbReference>
<evidence type="ECO:0000313" key="4">
    <source>
        <dbReference type="Proteomes" id="UP000199107"/>
    </source>
</evidence>
<proteinExistence type="predicted"/>
<reference evidence="4" key="1">
    <citation type="submission" date="2016-10" db="EMBL/GenBank/DDBJ databases">
        <authorList>
            <person name="Varghese N."/>
            <person name="Submissions S."/>
        </authorList>
    </citation>
    <scope>NUCLEOTIDE SEQUENCE [LARGE SCALE GENOMIC DNA]</scope>
    <source>
        <strain evidence="4">AAP</strain>
    </source>
</reference>
<dbReference type="PROSITE" id="PS50883">
    <property type="entry name" value="EAL"/>
    <property type="match status" value="1"/>
</dbReference>
<dbReference type="SMART" id="SM00052">
    <property type="entry name" value="EAL"/>
    <property type="match status" value="1"/>
</dbReference>
<dbReference type="Gene3D" id="3.20.20.450">
    <property type="entry name" value="EAL domain"/>
    <property type="match status" value="1"/>
</dbReference>
<keyword evidence="4" id="KW-1185">Reference proteome</keyword>
<sequence>MYRRGPTGRVVAPRLIGRLLGLLVGITCLPVLAQDIDVLASYHQGNPWTDDLVEQIGAAVERLDDDASLSVDYLDARRIDEDQAFALHRARLAGREAVPPADHLILLDDAALRFYLDSPEVLGNPRRVVAAGINDPALWGPASFLGVRLVTTRPVERRSLGFLAELFDTPFPLLVLGDRTSVGRNLTESMLEAIDSEERVALHEVLWEWDPERVVEAYRAAPSGTRVYLVEGQTMGASDIDAERRAWLNQLEAQGIATFCHLPYQIALGCAGGAVLDIERVAQLVVDTLLSHAHDQLPMIQEVGSHRYLLDARWRELATGRDDIEWLNVERYISERSSLSRQMQWLAIALSVLLMSSLSVLAWLRWRMLRQRQRLLVDRRTGLHTRQALEAAAMAKPERVFGGWLFLLKAPQLQDFRQRLGHEAAWSLMREQLLLIRPRLPEAWQLYINPDLTLVGHVGGDAAGNPEAQLDALLATLAAGDGEQRRLEWYGCLVMCQPRLKNLPSYLAALEDGMHQLAKEGWRQPLKRVAPYDESRGSRYRELSDALREVFDANTEQFYLLIQPQLDTRDGRLVGGELLIRWRHPRLGEVMPNEFLPIIDALGLNAALDRWVMEHGLAWWGAQRERLPDGIVLAINITLSTLGRDDFLEQLGNAIEAQGVEASLIELEITEHAIFHDLGDIERAMARLRRLGVRLALDDFGTGHTAFQLLQRLPLTSVKLDRELLQAAGQHGRALDAYSALVGFCQTLRLGIVAEGVETQEEAQWLMSLGIEVVQGYYFARPMPLDTFLECYGSV</sequence>
<keyword evidence="1" id="KW-1133">Transmembrane helix</keyword>
<dbReference type="SUPFAM" id="SSF141868">
    <property type="entry name" value="EAL domain-like"/>
    <property type="match status" value="1"/>
</dbReference>
<evidence type="ECO:0000259" key="2">
    <source>
        <dbReference type="PROSITE" id="PS50883"/>
    </source>
</evidence>
<dbReference type="GO" id="GO:0071111">
    <property type="term" value="F:cyclic-guanylate-specific phosphodiesterase activity"/>
    <property type="evidence" value="ECO:0007669"/>
    <property type="project" value="InterPro"/>
</dbReference>
<evidence type="ECO:0000256" key="1">
    <source>
        <dbReference type="SAM" id="Phobius"/>
    </source>
</evidence>
<dbReference type="EMBL" id="FNGH01000001">
    <property type="protein sequence ID" value="SDK87359.1"/>
    <property type="molecule type" value="Genomic_DNA"/>
</dbReference>
<dbReference type="InterPro" id="IPR001633">
    <property type="entry name" value="EAL_dom"/>
</dbReference>
<feature type="transmembrane region" description="Helical" evidence="1">
    <location>
        <begin position="345"/>
        <end position="364"/>
    </location>
</feature>
<accession>A0A1G9FG67</accession>
<keyword evidence="1" id="KW-0812">Transmembrane</keyword>
<dbReference type="AlphaFoldDB" id="A0A1G9FG67"/>
<dbReference type="InterPro" id="IPR035919">
    <property type="entry name" value="EAL_sf"/>
</dbReference>
<name>A0A1G9FG67_9GAMM</name>
<dbReference type="PANTHER" id="PTHR33121:SF79">
    <property type="entry name" value="CYCLIC DI-GMP PHOSPHODIESTERASE PDED-RELATED"/>
    <property type="match status" value="1"/>
</dbReference>
<protein>
    <submittedName>
        <fullName evidence="3">EAL domain, c-di-GMP-specific phosphodiesterase class I (Or its enzymatically inactive variant)</fullName>
    </submittedName>
</protein>
<organism evidence="3 4">
    <name type="scientific">Franzmannia pantelleriensis</name>
    <dbReference type="NCBI Taxonomy" id="48727"/>
    <lineage>
        <taxon>Bacteria</taxon>
        <taxon>Pseudomonadati</taxon>
        <taxon>Pseudomonadota</taxon>
        <taxon>Gammaproteobacteria</taxon>
        <taxon>Oceanospirillales</taxon>
        <taxon>Halomonadaceae</taxon>
        <taxon>Franzmannia</taxon>
    </lineage>
</organism>
<dbReference type="STRING" id="48727.SAMN05192555_101400"/>
<dbReference type="Proteomes" id="UP000199107">
    <property type="component" value="Unassembled WGS sequence"/>
</dbReference>
<gene>
    <name evidence="3" type="ORF">SAMN05192555_101400</name>
</gene>
<evidence type="ECO:0000313" key="3">
    <source>
        <dbReference type="EMBL" id="SDK87359.1"/>
    </source>
</evidence>
<keyword evidence="1" id="KW-0472">Membrane</keyword>